<reference evidence="5" key="1">
    <citation type="submission" date="2017-09" db="EMBL/GenBank/DDBJ databases">
        <title>Depth-based differentiation of microbial function through sediment-hosted aquifers and enrichment of novel symbionts in the deep terrestrial subsurface.</title>
        <authorList>
            <person name="Probst A.J."/>
            <person name="Ladd B."/>
            <person name="Jarett J.K."/>
            <person name="Geller-Mcgrath D.E."/>
            <person name="Sieber C.M.K."/>
            <person name="Emerson J.B."/>
            <person name="Anantharaman K."/>
            <person name="Thomas B.C."/>
            <person name="Malmstrom R."/>
            <person name="Stieglmeier M."/>
            <person name="Klingl A."/>
            <person name="Woyke T."/>
            <person name="Ryan C.M."/>
            <person name="Banfield J.F."/>
        </authorList>
    </citation>
    <scope>NUCLEOTIDE SEQUENCE [LARGE SCALE GENOMIC DNA]</scope>
</reference>
<keyword evidence="2" id="KW-0326">Glycosidase</keyword>
<feature type="domain" description="Glycoside hydrolase family 42 N-terminal" evidence="3">
    <location>
        <begin position="25"/>
        <end position="77"/>
    </location>
</feature>
<keyword evidence="1" id="KW-0378">Hydrolase</keyword>
<protein>
    <recommendedName>
        <fullName evidence="3">Glycoside hydrolase family 42 N-terminal domain-containing protein</fullName>
    </recommendedName>
</protein>
<dbReference type="InterPro" id="IPR013529">
    <property type="entry name" value="Glyco_hydro_42_N"/>
</dbReference>
<dbReference type="AlphaFoldDB" id="A0A2M6W175"/>
<dbReference type="Gene3D" id="3.20.20.80">
    <property type="entry name" value="Glycosidases"/>
    <property type="match status" value="1"/>
</dbReference>
<dbReference type="InterPro" id="IPR017853">
    <property type="entry name" value="GH"/>
</dbReference>
<comment type="caution">
    <text evidence="4">The sequence shown here is derived from an EMBL/GenBank/DDBJ whole genome shotgun (WGS) entry which is preliminary data.</text>
</comment>
<organism evidence="4 5">
    <name type="scientific">Candidatus Magasanikbacteria bacterium CG10_big_fil_rev_8_21_14_0_10_43_6</name>
    <dbReference type="NCBI Taxonomy" id="1974650"/>
    <lineage>
        <taxon>Bacteria</taxon>
        <taxon>Candidatus Magasanikiibacteriota</taxon>
    </lineage>
</organism>
<proteinExistence type="predicted"/>
<dbReference type="Pfam" id="PF02449">
    <property type="entry name" value="Glyco_hydro_42"/>
    <property type="match status" value="1"/>
</dbReference>
<gene>
    <name evidence="4" type="ORF">COU33_02900</name>
</gene>
<evidence type="ECO:0000313" key="4">
    <source>
        <dbReference type="EMBL" id="PIT86485.1"/>
    </source>
</evidence>
<accession>A0A2M6W175</accession>
<dbReference type="SUPFAM" id="SSF51445">
    <property type="entry name" value="(Trans)glycosidases"/>
    <property type="match status" value="1"/>
</dbReference>
<sequence>ALDLGLNWRKVYTHMLEDLNPPYIRIAAMWNDVEPERGVFDFGNVDFMMDKAAANGTKVVLVVGQKAPRWPECHVPDWYTWGIDSTHGDILYYVENVVKRYKDHPALEIWQVENEPFIGFKFGDCDDFNVDAVEDEIELVKELDPEHKIMITDSGELSTWIPAAFAGDIFGTTMYRIVRTPWGMVFSYDWMPAGFYKLKAKLLGRGYDDFYIAELQAEPWFSDSNPWNTPIHLQEKTMNPDRLKKHMDYAERVGSPRAYLWGVEWWYFMKEYQKDTRYWDIVKEKIRETAPR</sequence>
<dbReference type="GO" id="GO:0004565">
    <property type="term" value="F:beta-galactosidase activity"/>
    <property type="evidence" value="ECO:0007669"/>
    <property type="project" value="InterPro"/>
</dbReference>
<evidence type="ECO:0000313" key="5">
    <source>
        <dbReference type="Proteomes" id="UP000229362"/>
    </source>
</evidence>
<dbReference type="GO" id="GO:0005975">
    <property type="term" value="P:carbohydrate metabolic process"/>
    <property type="evidence" value="ECO:0007669"/>
    <property type="project" value="InterPro"/>
</dbReference>
<evidence type="ECO:0000256" key="2">
    <source>
        <dbReference type="ARBA" id="ARBA00023295"/>
    </source>
</evidence>
<feature type="non-terminal residue" evidence="4">
    <location>
        <position position="1"/>
    </location>
</feature>
<dbReference type="GO" id="GO:0009341">
    <property type="term" value="C:beta-galactosidase complex"/>
    <property type="evidence" value="ECO:0007669"/>
    <property type="project" value="InterPro"/>
</dbReference>
<evidence type="ECO:0000256" key="1">
    <source>
        <dbReference type="ARBA" id="ARBA00022801"/>
    </source>
</evidence>
<evidence type="ECO:0000259" key="3">
    <source>
        <dbReference type="Pfam" id="PF02449"/>
    </source>
</evidence>
<dbReference type="Proteomes" id="UP000229362">
    <property type="component" value="Unassembled WGS sequence"/>
</dbReference>
<dbReference type="EMBL" id="PFBZ01000127">
    <property type="protein sequence ID" value="PIT86485.1"/>
    <property type="molecule type" value="Genomic_DNA"/>
</dbReference>
<name>A0A2M6W175_9BACT</name>